<dbReference type="InterPro" id="IPR005481">
    <property type="entry name" value="BC-like_N"/>
</dbReference>
<comment type="function">
    <text evidence="1">This protein is a component of the acetyl coenzyme A carboxylase complex; first, biotin carboxylase catalyzes the carboxylation of the carrier protein and then the transcarboxylase transfers the carboxyl group to form malonyl-CoA.</text>
</comment>
<name>A0A3M6SI55_LIMRT</name>
<protein>
    <recommendedName>
        <fullName evidence="2">biotin carboxylase</fullName>
        <ecNumber evidence="2">6.3.4.14</ecNumber>
    </recommendedName>
</protein>
<dbReference type="FunFam" id="3.30.1490.20:FF:000003">
    <property type="entry name" value="acetyl-CoA carboxylase isoform X1"/>
    <property type="match status" value="1"/>
</dbReference>
<dbReference type="PANTHER" id="PTHR48095">
    <property type="entry name" value="PYRUVATE CARBOXYLASE SUBUNIT A"/>
    <property type="match status" value="1"/>
</dbReference>
<feature type="domain" description="Biotin carboxylation" evidence="11">
    <location>
        <begin position="1"/>
        <end position="447"/>
    </location>
</feature>
<dbReference type="SMART" id="SM00878">
    <property type="entry name" value="Biotin_carb_C"/>
    <property type="match status" value="1"/>
</dbReference>
<evidence type="ECO:0000256" key="1">
    <source>
        <dbReference type="ARBA" id="ARBA00003761"/>
    </source>
</evidence>
<dbReference type="PANTHER" id="PTHR48095:SF2">
    <property type="entry name" value="BIOTIN CARBOXYLASE, CHLOROPLASTIC"/>
    <property type="match status" value="1"/>
</dbReference>
<dbReference type="PROSITE" id="PS00866">
    <property type="entry name" value="CPSASE_1"/>
    <property type="match status" value="1"/>
</dbReference>
<reference evidence="12 13" key="1">
    <citation type="journal article" date="2018" name="J Appl Environ Microbiol">
        <title>The gut symbionts Lactobacillus reuteri R2lc and 2010 encode a polyketide synthase cluster that activates the mammalian aryl-hydrocarbon receptor.</title>
        <authorList>
            <person name="Ozcam M."/>
            <person name="Roos S."/>
            <person name="Van Pijkeren J.P."/>
        </authorList>
    </citation>
    <scope>NUCLEOTIDE SEQUENCE [LARGE SCALE GENOMIC DNA]</scope>
    <source>
        <strain evidence="12 13">R2lc</strain>
        <plasmid evidence="13">pvp-r2lc01</plasmid>
    </source>
</reference>
<evidence type="ECO:0000256" key="7">
    <source>
        <dbReference type="ARBA" id="ARBA00023267"/>
    </source>
</evidence>
<dbReference type="InterPro" id="IPR005479">
    <property type="entry name" value="CPAse_ATP-bd"/>
</dbReference>
<gene>
    <name evidence="12" type="ORF">C5O77_00145</name>
</gene>
<keyword evidence="12" id="KW-0614">Plasmid</keyword>
<dbReference type="InterPro" id="IPR051602">
    <property type="entry name" value="ACC_Biotin_Carboxylase"/>
</dbReference>
<geneLocation type="plasmid" evidence="13">
    <name>pvp-r2lc01</name>
</geneLocation>
<evidence type="ECO:0000313" key="12">
    <source>
        <dbReference type="EMBL" id="RMX27018.1"/>
    </source>
</evidence>
<evidence type="ECO:0000256" key="2">
    <source>
        <dbReference type="ARBA" id="ARBA00013263"/>
    </source>
</evidence>
<evidence type="ECO:0000256" key="9">
    <source>
        <dbReference type="PROSITE-ProRule" id="PRU00409"/>
    </source>
</evidence>
<dbReference type="InterPro" id="IPR005482">
    <property type="entry name" value="Biotin_COase_C"/>
</dbReference>
<dbReference type="RefSeq" id="WP_124215883.1">
    <property type="nucleotide sequence ID" value="NZ_CM011639.1"/>
</dbReference>
<dbReference type="Pfam" id="PF02786">
    <property type="entry name" value="CPSase_L_D2"/>
    <property type="match status" value="1"/>
</dbReference>
<dbReference type="AlphaFoldDB" id="A0A3M6SI55"/>
<dbReference type="Pfam" id="PF02785">
    <property type="entry name" value="Biotin_carb_C"/>
    <property type="match status" value="1"/>
</dbReference>
<dbReference type="InterPro" id="IPR016185">
    <property type="entry name" value="PreATP-grasp_dom_sf"/>
</dbReference>
<dbReference type="Pfam" id="PF00289">
    <property type="entry name" value="Biotin_carb_N"/>
    <property type="match status" value="1"/>
</dbReference>
<dbReference type="FunFam" id="3.40.50.20:FF:000010">
    <property type="entry name" value="Propionyl-CoA carboxylase subunit alpha"/>
    <property type="match status" value="1"/>
</dbReference>
<dbReference type="SUPFAM" id="SSF51246">
    <property type="entry name" value="Rudiment single hybrid motif"/>
    <property type="match status" value="1"/>
</dbReference>
<dbReference type="GO" id="GO:0004075">
    <property type="term" value="F:biotin carboxylase activity"/>
    <property type="evidence" value="ECO:0007669"/>
    <property type="project" value="UniProtKB-EC"/>
</dbReference>
<dbReference type="GO" id="GO:0005524">
    <property type="term" value="F:ATP binding"/>
    <property type="evidence" value="ECO:0007669"/>
    <property type="project" value="UniProtKB-UniRule"/>
</dbReference>
<evidence type="ECO:0000256" key="8">
    <source>
        <dbReference type="ARBA" id="ARBA00048600"/>
    </source>
</evidence>
<feature type="domain" description="ATP-grasp" evidence="10">
    <location>
        <begin position="120"/>
        <end position="317"/>
    </location>
</feature>
<dbReference type="SUPFAM" id="SSF56059">
    <property type="entry name" value="Glutathione synthetase ATP-binding domain-like"/>
    <property type="match status" value="1"/>
</dbReference>
<dbReference type="InterPro" id="IPR011054">
    <property type="entry name" value="Rudment_hybrid_motif"/>
</dbReference>
<keyword evidence="4 9" id="KW-0547">Nucleotide-binding</keyword>
<dbReference type="PROSITE" id="PS50975">
    <property type="entry name" value="ATP_GRASP"/>
    <property type="match status" value="1"/>
</dbReference>
<comment type="catalytic activity">
    <reaction evidence="8">
        <text>N(6)-biotinyl-L-lysyl-[protein] + hydrogencarbonate + ATP = N(6)-carboxybiotinyl-L-lysyl-[protein] + ADP + phosphate + H(+)</text>
        <dbReference type="Rhea" id="RHEA:13501"/>
        <dbReference type="Rhea" id="RHEA-COMP:10505"/>
        <dbReference type="Rhea" id="RHEA-COMP:10506"/>
        <dbReference type="ChEBI" id="CHEBI:15378"/>
        <dbReference type="ChEBI" id="CHEBI:17544"/>
        <dbReference type="ChEBI" id="CHEBI:30616"/>
        <dbReference type="ChEBI" id="CHEBI:43474"/>
        <dbReference type="ChEBI" id="CHEBI:83144"/>
        <dbReference type="ChEBI" id="CHEBI:83145"/>
        <dbReference type="ChEBI" id="CHEBI:456216"/>
        <dbReference type="EC" id="6.3.4.14"/>
    </reaction>
</comment>
<dbReference type="GO" id="GO:0046872">
    <property type="term" value="F:metal ion binding"/>
    <property type="evidence" value="ECO:0007669"/>
    <property type="project" value="InterPro"/>
</dbReference>
<evidence type="ECO:0000256" key="3">
    <source>
        <dbReference type="ARBA" id="ARBA00022598"/>
    </source>
</evidence>
<dbReference type="PROSITE" id="PS00867">
    <property type="entry name" value="CPSASE_2"/>
    <property type="match status" value="1"/>
</dbReference>
<dbReference type="InterPro" id="IPR011764">
    <property type="entry name" value="Biotin_carboxylation_dom"/>
</dbReference>
<evidence type="ECO:0000256" key="4">
    <source>
        <dbReference type="ARBA" id="ARBA00022741"/>
    </source>
</evidence>
<evidence type="ECO:0000313" key="13">
    <source>
        <dbReference type="Proteomes" id="UP000276940"/>
    </source>
</evidence>
<sequence>MFKKVLVANRGEIAVRAINTLKEMGIQTVSIYSKADKKSYFVSLADESFCVGMEKAEESYLNIQNIISVALLSGCDAIYPGYGFLAENSDFAEICENVGIKFIGPSADVMRKVGNKLEALKYVRKLSIPVIPGSLINIDSLQICKKIAKKVGFPLMLKASSGGGGKGIRLVNDEKSLAKSYQVVKLETQSSFSNSNIYVEKLIKPARHIEVQFIKDNYGKYIIFPERDCSLQRNHQKCIEETPCKFISSYTRNKVKRYTQKIIENLDYENTGTVEYLIDSKQNIYFMEINARIQVEHGITEELTGINLIKLQIQVGEGEKILVSQSDILAKKSVIECRINAEVPNEHFKPVNGVIKGLNLPTQGPGIRIDHCLRIGEVIPIFYDNMLAKIIVNELSRSAAIKKMNRILNQFYITGVPTNREYLLKLLNDSDFINGNYDTDFLNSREK</sequence>
<keyword evidence="5 9" id="KW-0067">ATP-binding</keyword>
<dbReference type="PROSITE" id="PS50979">
    <property type="entry name" value="BC"/>
    <property type="match status" value="1"/>
</dbReference>
<comment type="caution">
    <text evidence="12">The sequence shown here is derived from an EMBL/GenBank/DDBJ whole genome shotgun (WGS) entry which is preliminary data.</text>
</comment>
<keyword evidence="7" id="KW-0092">Biotin</keyword>
<proteinExistence type="predicted"/>
<accession>A0A3M6SI55</accession>
<dbReference type="Proteomes" id="UP000276940">
    <property type="component" value="Plasmid pVP-R2lc01"/>
</dbReference>
<keyword evidence="3 12" id="KW-0436">Ligase</keyword>
<dbReference type="EC" id="6.3.4.14" evidence="2"/>
<dbReference type="SUPFAM" id="SSF52440">
    <property type="entry name" value="PreATP-grasp domain"/>
    <property type="match status" value="1"/>
</dbReference>
<dbReference type="Gene3D" id="3.30.470.20">
    <property type="entry name" value="ATP-grasp fold, B domain"/>
    <property type="match status" value="1"/>
</dbReference>
<organism evidence="12 13">
    <name type="scientific">Limosilactobacillus reuteri</name>
    <name type="common">Lactobacillus reuteri</name>
    <dbReference type="NCBI Taxonomy" id="1598"/>
    <lineage>
        <taxon>Bacteria</taxon>
        <taxon>Bacillati</taxon>
        <taxon>Bacillota</taxon>
        <taxon>Bacilli</taxon>
        <taxon>Lactobacillales</taxon>
        <taxon>Lactobacillaceae</taxon>
        <taxon>Limosilactobacillus</taxon>
    </lineage>
</organism>
<evidence type="ECO:0000256" key="5">
    <source>
        <dbReference type="ARBA" id="ARBA00022840"/>
    </source>
</evidence>
<dbReference type="InterPro" id="IPR011761">
    <property type="entry name" value="ATP-grasp"/>
</dbReference>
<keyword evidence="6" id="KW-0464">Manganese</keyword>
<evidence type="ECO:0000256" key="6">
    <source>
        <dbReference type="ARBA" id="ARBA00023211"/>
    </source>
</evidence>
<evidence type="ECO:0000259" key="10">
    <source>
        <dbReference type="PROSITE" id="PS50975"/>
    </source>
</evidence>
<dbReference type="EMBL" id="PTLS01000005">
    <property type="protein sequence ID" value="RMX27018.1"/>
    <property type="molecule type" value="Genomic_DNA"/>
</dbReference>
<evidence type="ECO:0000259" key="11">
    <source>
        <dbReference type="PROSITE" id="PS50979"/>
    </source>
</evidence>